<dbReference type="HAMAP" id="MF_00048">
    <property type="entry name" value="UPF0102"/>
    <property type="match status" value="1"/>
</dbReference>
<dbReference type="InterPro" id="IPR003509">
    <property type="entry name" value="UPF0102_YraN-like"/>
</dbReference>
<dbReference type="Pfam" id="PF02021">
    <property type="entry name" value="UPF0102"/>
    <property type="match status" value="1"/>
</dbReference>
<dbReference type="InterPro" id="IPR011856">
    <property type="entry name" value="tRNA_endonuc-like_dom_sf"/>
</dbReference>
<comment type="similarity">
    <text evidence="1 2">Belongs to the UPF0102 family.</text>
</comment>
<dbReference type="AlphaFoldDB" id="A0A940S2Z7"/>
<evidence type="ECO:0000313" key="5">
    <source>
        <dbReference type="Proteomes" id="UP000675940"/>
    </source>
</evidence>
<keyword evidence="5" id="KW-1185">Reference proteome</keyword>
<feature type="region of interest" description="Disordered" evidence="3">
    <location>
        <begin position="1"/>
        <end position="34"/>
    </location>
</feature>
<evidence type="ECO:0000256" key="3">
    <source>
        <dbReference type="SAM" id="MobiDB-lite"/>
    </source>
</evidence>
<dbReference type="SUPFAM" id="SSF52980">
    <property type="entry name" value="Restriction endonuclease-like"/>
    <property type="match status" value="1"/>
</dbReference>
<evidence type="ECO:0000256" key="1">
    <source>
        <dbReference type="ARBA" id="ARBA00006738"/>
    </source>
</evidence>
<dbReference type="PANTHER" id="PTHR34039">
    <property type="entry name" value="UPF0102 PROTEIN YRAN"/>
    <property type="match status" value="1"/>
</dbReference>
<dbReference type="Gene3D" id="3.40.1350.10">
    <property type="match status" value="1"/>
</dbReference>
<organism evidence="4 5">
    <name type="scientific">Sagittula salina</name>
    <dbReference type="NCBI Taxonomy" id="2820268"/>
    <lineage>
        <taxon>Bacteria</taxon>
        <taxon>Pseudomonadati</taxon>
        <taxon>Pseudomonadota</taxon>
        <taxon>Alphaproteobacteria</taxon>
        <taxon>Rhodobacterales</taxon>
        <taxon>Roseobacteraceae</taxon>
        <taxon>Sagittula</taxon>
    </lineage>
</organism>
<reference evidence="4" key="1">
    <citation type="submission" date="2021-03" db="EMBL/GenBank/DDBJ databases">
        <title>Sagittula salina sp. nov. strain M10.9X isolated from the marine waste.</title>
        <authorList>
            <person name="Satari L."/>
            <person name="Molina-Menor E."/>
            <person name="Vidal-Verdu A."/>
            <person name="Pascual J."/>
            <person name="Pereto J."/>
            <person name="Porcar M."/>
        </authorList>
    </citation>
    <scope>NUCLEOTIDE SEQUENCE</scope>
    <source>
        <strain evidence="4">M10.9X</strain>
    </source>
</reference>
<dbReference type="EMBL" id="JAGISH010000003">
    <property type="protein sequence ID" value="MBP0482225.1"/>
    <property type="molecule type" value="Genomic_DNA"/>
</dbReference>
<sequence length="149" mass="16700">MAGAQVHGSSRPVADDRPTSPAKRVSADRRKHEGRMGYEAGLSAELRVAQDYERRGFPVARRRWRGMGGEIDLIFRDGEGLVFVEVKKSRSFERALERLTARQIARLRVAAEEYLGTQPKGSLTEVRFDVALVNGQGEMRVIENALCGW</sequence>
<gene>
    <name evidence="4" type="ORF">J5474_06940</name>
</gene>
<dbReference type="InterPro" id="IPR011335">
    <property type="entry name" value="Restrct_endonuc-II-like"/>
</dbReference>
<name>A0A940S2Z7_9RHOB</name>
<dbReference type="PANTHER" id="PTHR34039:SF1">
    <property type="entry name" value="UPF0102 PROTEIN YRAN"/>
    <property type="match status" value="1"/>
</dbReference>
<evidence type="ECO:0000313" key="4">
    <source>
        <dbReference type="EMBL" id="MBP0482225.1"/>
    </source>
</evidence>
<feature type="compositionally biased region" description="Basic and acidic residues" evidence="3">
    <location>
        <begin position="25"/>
        <end position="34"/>
    </location>
</feature>
<dbReference type="GO" id="GO:0003676">
    <property type="term" value="F:nucleic acid binding"/>
    <property type="evidence" value="ECO:0007669"/>
    <property type="project" value="InterPro"/>
</dbReference>
<comment type="caution">
    <text evidence="4">The sequence shown here is derived from an EMBL/GenBank/DDBJ whole genome shotgun (WGS) entry which is preliminary data.</text>
</comment>
<proteinExistence type="inferred from homology"/>
<protein>
    <recommendedName>
        <fullName evidence="2">UPF0102 protein J5474_06940</fullName>
    </recommendedName>
</protein>
<evidence type="ECO:0000256" key="2">
    <source>
        <dbReference type="HAMAP-Rule" id="MF_00048"/>
    </source>
</evidence>
<dbReference type="Proteomes" id="UP000675940">
    <property type="component" value="Unassembled WGS sequence"/>
</dbReference>
<accession>A0A940S2Z7</accession>